<dbReference type="Proteomes" id="UP001500665">
    <property type="component" value="Unassembled WGS sequence"/>
</dbReference>
<dbReference type="Gene3D" id="1.10.510.10">
    <property type="entry name" value="Transferase(Phosphotransferase) domain 1"/>
    <property type="match status" value="1"/>
</dbReference>
<dbReference type="Gene3D" id="3.30.200.20">
    <property type="entry name" value="Phosphorylase Kinase, domain 1"/>
    <property type="match status" value="1"/>
</dbReference>
<feature type="region of interest" description="Disordered" evidence="7">
    <location>
        <begin position="271"/>
        <end position="320"/>
    </location>
</feature>
<dbReference type="InterPro" id="IPR019775">
    <property type="entry name" value="WD40_repeat_CS"/>
</dbReference>
<dbReference type="PROSITE" id="PS00107">
    <property type="entry name" value="PROTEIN_KINASE_ATP"/>
    <property type="match status" value="1"/>
</dbReference>
<proteinExistence type="predicted"/>
<dbReference type="InterPro" id="IPR017441">
    <property type="entry name" value="Protein_kinase_ATP_BS"/>
</dbReference>
<evidence type="ECO:0000256" key="4">
    <source>
        <dbReference type="ARBA" id="ARBA00022840"/>
    </source>
</evidence>
<keyword evidence="4 6" id="KW-0067">ATP-binding</keyword>
<dbReference type="InterPro" id="IPR020472">
    <property type="entry name" value="WD40_PAC1"/>
</dbReference>
<dbReference type="CDD" id="cd14014">
    <property type="entry name" value="STKc_PknB_like"/>
    <property type="match status" value="1"/>
</dbReference>
<dbReference type="SUPFAM" id="SSF56112">
    <property type="entry name" value="Protein kinase-like (PK-like)"/>
    <property type="match status" value="1"/>
</dbReference>
<keyword evidence="10" id="KW-1185">Reference proteome</keyword>
<dbReference type="InterPro" id="IPR015943">
    <property type="entry name" value="WD40/YVTN_repeat-like_dom_sf"/>
</dbReference>
<dbReference type="Gene3D" id="2.130.10.10">
    <property type="entry name" value="YVTN repeat-like/Quinoprotein amine dehydrogenase"/>
    <property type="match status" value="3"/>
</dbReference>
<organism evidence="9 10">
    <name type="scientific">Actinocorallia libanotica</name>
    <dbReference type="NCBI Taxonomy" id="46162"/>
    <lineage>
        <taxon>Bacteria</taxon>
        <taxon>Bacillati</taxon>
        <taxon>Actinomycetota</taxon>
        <taxon>Actinomycetes</taxon>
        <taxon>Streptosporangiales</taxon>
        <taxon>Thermomonosporaceae</taxon>
        <taxon>Actinocorallia</taxon>
    </lineage>
</organism>
<evidence type="ECO:0000256" key="7">
    <source>
        <dbReference type="SAM" id="MobiDB-lite"/>
    </source>
</evidence>
<dbReference type="PROSITE" id="PS00108">
    <property type="entry name" value="PROTEIN_KINASE_ST"/>
    <property type="match status" value="1"/>
</dbReference>
<dbReference type="PROSITE" id="PS00678">
    <property type="entry name" value="WD_REPEATS_1"/>
    <property type="match status" value="1"/>
</dbReference>
<evidence type="ECO:0000256" key="3">
    <source>
        <dbReference type="ARBA" id="ARBA00022741"/>
    </source>
</evidence>
<evidence type="ECO:0000313" key="9">
    <source>
        <dbReference type="EMBL" id="GAA0943024.1"/>
    </source>
</evidence>
<feature type="repeat" description="WD" evidence="5">
    <location>
        <begin position="463"/>
        <end position="504"/>
    </location>
</feature>
<evidence type="ECO:0000256" key="6">
    <source>
        <dbReference type="PROSITE-ProRule" id="PRU10141"/>
    </source>
</evidence>
<evidence type="ECO:0000256" key="1">
    <source>
        <dbReference type="ARBA" id="ARBA00022574"/>
    </source>
</evidence>
<dbReference type="InterPro" id="IPR001680">
    <property type="entry name" value="WD40_rpt"/>
</dbReference>
<feature type="repeat" description="WD" evidence="5">
    <location>
        <begin position="421"/>
        <end position="462"/>
    </location>
</feature>
<dbReference type="PROSITE" id="PS50011">
    <property type="entry name" value="PROTEIN_KINASE_DOM"/>
    <property type="match status" value="1"/>
</dbReference>
<keyword evidence="2" id="KW-0677">Repeat</keyword>
<dbReference type="InterPro" id="IPR000719">
    <property type="entry name" value="Prot_kinase_dom"/>
</dbReference>
<feature type="repeat" description="WD" evidence="5">
    <location>
        <begin position="672"/>
        <end position="705"/>
    </location>
</feature>
<keyword evidence="3 6" id="KW-0547">Nucleotide-binding</keyword>
<dbReference type="InterPro" id="IPR008271">
    <property type="entry name" value="Ser/Thr_kinase_AS"/>
</dbReference>
<dbReference type="PANTHER" id="PTHR19848:SF8">
    <property type="entry name" value="F-BOX AND WD REPEAT DOMAIN CONTAINING 7"/>
    <property type="match status" value="1"/>
</dbReference>
<feature type="repeat" description="WD" evidence="5">
    <location>
        <begin position="505"/>
        <end position="546"/>
    </location>
</feature>
<feature type="binding site" evidence="6">
    <location>
        <position position="40"/>
    </location>
    <ligand>
        <name>ATP</name>
        <dbReference type="ChEBI" id="CHEBI:30616"/>
    </ligand>
</feature>
<dbReference type="PRINTS" id="PR00320">
    <property type="entry name" value="GPROTEINBRPT"/>
</dbReference>
<evidence type="ECO:0000259" key="8">
    <source>
        <dbReference type="PROSITE" id="PS50011"/>
    </source>
</evidence>
<dbReference type="CDD" id="cd00200">
    <property type="entry name" value="WD40"/>
    <property type="match status" value="1"/>
</dbReference>
<dbReference type="InterPro" id="IPR011009">
    <property type="entry name" value="Kinase-like_dom_sf"/>
</dbReference>
<name>A0ABN1QJ12_9ACTN</name>
<comment type="caution">
    <text evidence="9">The sequence shown here is derived from an EMBL/GenBank/DDBJ whole genome shotgun (WGS) entry which is preliminary data.</text>
</comment>
<feature type="domain" description="Protein kinase" evidence="8">
    <location>
        <begin position="11"/>
        <end position="275"/>
    </location>
</feature>
<evidence type="ECO:0000256" key="5">
    <source>
        <dbReference type="PROSITE-ProRule" id="PRU00221"/>
    </source>
</evidence>
<feature type="repeat" description="WD" evidence="5">
    <location>
        <begin position="588"/>
        <end position="629"/>
    </location>
</feature>
<dbReference type="SMART" id="SM00220">
    <property type="entry name" value="S_TKc"/>
    <property type="match status" value="1"/>
</dbReference>
<sequence>MRAGAELAGRYVLVRSLGRGSFGEVWEAGDLLHDRRAAIKFLYPEIAATDPLWLEKFKQEARIGVRVRHSGITAVDNIGEYEGQWYLAMEFLDGHDLARETAARPGGLAVPRVTALGALIADALAAAHKDGVVHRDLKPGNIMLLDGDRIKICDFGIAHIADLTATHSLSGRRVGTPAYMAPEQWLGDPVDHRTDLYALGGILYTMLTGRTVFPGPSVSALMGQHLNQEPVAPSEIRAGIPAELDRIVLELLAKTPSDRPDSAERVRAALEAPPVASGGTGRPGPVSQPPLHPARTGAPPALNLDRPPDKPAAAVRRPGAVPRRGRREFLAAVLAAGVTVPVVALSLKDRGAGPVLGDPTPSGSTAPSHQGPATRIPSKGPVGTTEPSGGPSAVPPSASGKPEPAVGDTPPPGGEQEPRTLHGHSDEVLMVAFSRDGRTLATGDRSGEVRLWDVASGRTVRFLKGHTDAVYAAAFSPDGTMVATCSEDGTVRTWRTATGRAVRTLTGHAGSVYAAAFSPDGRTLASGGWDGTVRLWDPADGDTRRVLQIRSGNVKSVAFTGDGATLACGAEGTASLWRPATGKRLRTLTGHTGWIGSVAFDRSGSRLATACDDGTIRLWNTGTGKTLQVLALHTAAVRAVSFSPDSHTLASGSDDKTARLWDASTGRPLRTLTRHTASVNGVAFNPDNDLLATTSWDRTTCLWPL</sequence>
<gene>
    <name evidence="9" type="ORF">GCM10009550_14670</name>
</gene>
<accession>A0ABN1QJ12</accession>
<dbReference type="SMART" id="SM00320">
    <property type="entry name" value="WD40"/>
    <property type="match status" value="7"/>
</dbReference>
<dbReference type="InterPro" id="IPR036322">
    <property type="entry name" value="WD40_repeat_dom_sf"/>
</dbReference>
<dbReference type="PROSITE" id="PS50294">
    <property type="entry name" value="WD_REPEATS_REGION"/>
    <property type="match status" value="6"/>
</dbReference>
<dbReference type="Pfam" id="PF00069">
    <property type="entry name" value="Pkinase"/>
    <property type="match status" value="1"/>
</dbReference>
<dbReference type="Pfam" id="PF00400">
    <property type="entry name" value="WD40"/>
    <property type="match status" value="7"/>
</dbReference>
<protein>
    <recommendedName>
        <fullName evidence="8">Protein kinase domain-containing protein</fullName>
    </recommendedName>
</protein>
<feature type="region of interest" description="Disordered" evidence="7">
    <location>
        <begin position="351"/>
        <end position="421"/>
    </location>
</feature>
<dbReference type="EMBL" id="BAAAHH010000004">
    <property type="protein sequence ID" value="GAA0943024.1"/>
    <property type="molecule type" value="Genomic_DNA"/>
</dbReference>
<feature type="compositionally biased region" description="Low complexity" evidence="7">
    <location>
        <begin position="311"/>
        <end position="320"/>
    </location>
</feature>
<reference evidence="9 10" key="1">
    <citation type="journal article" date="2019" name="Int. J. Syst. Evol. Microbiol.">
        <title>The Global Catalogue of Microorganisms (GCM) 10K type strain sequencing project: providing services to taxonomists for standard genome sequencing and annotation.</title>
        <authorList>
            <consortium name="The Broad Institute Genomics Platform"/>
            <consortium name="The Broad Institute Genome Sequencing Center for Infectious Disease"/>
            <person name="Wu L."/>
            <person name="Ma J."/>
        </authorList>
    </citation>
    <scope>NUCLEOTIDE SEQUENCE [LARGE SCALE GENOMIC DNA]</scope>
    <source>
        <strain evidence="9 10">JCM 10696</strain>
    </source>
</reference>
<feature type="compositionally biased region" description="Low complexity" evidence="7">
    <location>
        <begin position="387"/>
        <end position="400"/>
    </location>
</feature>
<evidence type="ECO:0000256" key="2">
    <source>
        <dbReference type="ARBA" id="ARBA00022737"/>
    </source>
</evidence>
<dbReference type="PROSITE" id="PS50082">
    <property type="entry name" value="WD_REPEATS_2"/>
    <property type="match status" value="6"/>
</dbReference>
<dbReference type="PANTHER" id="PTHR19848">
    <property type="entry name" value="WD40 REPEAT PROTEIN"/>
    <property type="match status" value="1"/>
</dbReference>
<feature type="repeat" description="WD" evidence="5">
    <location>
        <begin position="630"/>
        <end position="671"/>
    </location>
</feature>
<evidence type="ECO:0000313" key="10">
    <source>
        <dbReference type="Proteomes" id="UP001500665"/>
    </source>
</evidence>
<dbReference type="SUPFAM" id="SSF50978">
    <property type="entry name" value="WD40 repeat-like"/>
    <property type="match status" value="1"/>
</dbReference>
<dbReference type="RefSeq" id="WP_344238100.1">
    <property type="nucleotide sequence ID" value="NZ_BAAAHH010000004.1"/>
</dbReference>
<keyword evidence="1 5" id="KW-0853">WD repeat</keyword>